<comment type="caution">
    <text evidence="4">The sequence shown here is derived from an EMBL/GenBank/DDBJ whole genome shotgun (WGS) entry which is preliminary data.</text>
</comment>
<evidence type="ECO:0000313" key="4">
    <source>
        <dbReference type="EMBL" id="GGD99073.1"/>
    </source>
</evidence>
<dbReference type="AlphaFoldDB" id="A0A917E421"/>
<feature type="region of interest" description="Disordered" evidence="2">
    <location>
        <begin position="1"/>
        <end position="28"/>
    </location>
</feature>
<sequence>MSDVSLKDQPAAPFERIPASPTESRAPQDLRGLHYPFGRWVPEPGTLFEVAPGIHWLRMPLPFGLDHINLWALDAGDGWALVDTGVNMPRTKRNWETLFAGPLAGKPVTRLIVTHYHPDHLGLAGWLCERWNIPLEIARTEYLLARTLTLDVRDSAPPEAVDFSIRAGWPEAAVAELRQKPWGNFHKIVSPLPAGFKRIRDKDVLTIGARKWRIVTGRGHAPEHSCLVSEDGIMISGDQVLPRITSNVSVYPTEPFADPLGDWLESIETLRHIDPGVLVLPAHNEPFTGLHTRLDQLRDDHVDKLEKLTAFCAEPRTAVDSFATLFRKPIGESDYGIATGEAVAHLHWLEERGRIRRITDAGGVDRFVAV</sequence>
<evidence type="ECO:0000259" key="3">
    <source>
        <dbReference type="SMART" id="SM00849"/>
    </source>
</evidence>
<dbReference type="Pfam" id="PF21221">
    <property type="entry name" value="B_lactamase-like_C"/>
    <property type="match status" value="1"/>
</dbReference>
<dbReference type="InterPro" id="IPR001279">
    <property type="entry name" value="Metallo-B-lactamas"/>
</dbReference>
<dbReference type="InterPro" id="IPR048933">
    <property type="entry name" value="B_lactamase-like_C"/>
</dbReference>
<dbReference type="PANTHER" id="PTHR42951:SF4">
    <property type="entry name" value="ACYL-COENZYME A THIOESTERASE MBLAC2"/>
    <property type="match status" value="1"/>
</dbReference>
<organism evidence="4 5">
    <name type="scientific">Sandarakinorhabdus glacialis</name>
    <dbReference type="NCBI Taxonomy" id="1614636"/>
    <lineage>
        <taxon>Bacteria</taxon>
        <taxon>Pseudomonadati</taxon>
        <taxon>Pseudomonadota</taxon>
        <taxon>Alphaproteobacteria</taxon>
        <taxon>Sphingomonadales</taxon>
        <taxon>Sphingosinicellaceae</taxon>
        <taxon>Sandarakinorhabdus</taxon>
    </lineage>
</organism>
<proteinExistence type="inferred from homology"/>
<feature type="domain" description="Metallo-beta-lactamase" evidence="3">
    <location>
        <begin position="67"/>
        <end position="283"/>
    </location>
</feature>
<evidence type="ECO:0000313" key="5">
    <source>
        <dbReference type="Proteomes" id="UP000635071"/>
    </source>
</evidence>
<dbReference type="EMBL" id="BMJM01000001">
    <property type="protein sequence ID" value="GGD99073.1"/>
    <property type="molecule type" value="Genomic_DNA"/>
</dbReference>
<dbReference type="SMART" id="SM00849">
    <property type="entry name" value="Lactamase_B"/>
    <property type="match status" value="1"/>
</dbReference>
<dbReference type="InterPro" id="IPR036388">
    <property type="entry name" value="WH-like_DNA-bd_sf"/>
</dbReference>
<dbReference type="PANTHER" id="PTHR42951">
    <property type="entry name" value="METALLO-BETA-LACTAMASE DOMAIN-CONTAINING"/>
    <property type="match status" value="1"/>
</dbReference>
<dbReference type="Gene3D" id="3.60.15.10">
    <property type="entry name" value="Ribonuclease Z/Hydroxyacylglutathione hydrolase-like"/>
    <property type="match status" value="1"/>
</dbReference>
<dbReference type="InterPro" id="IPR036866">
    <property type="entry name" value="RibonucZ/Hydroxyglut_hydro"/>
</dbReference>
<gene>
    <name evidence="4" type="ORF">GCM10011529_01520</name>
</gene>
<dbReference type="Pfam" id="PF00753">
    <property type="entry name" value="Lactamase_B"/>
    <property type="match status" value="1"/>
</dbReference>
<comment type="similarity">
    <text evidence="1">Belongs to the metallo-beta-lactamase superfamily. Class-B beta-lactamase family.</text>
</comment>
<evidence type="ECO:0000256" key="2">
    <source>
        <dbReference type="SAM" id="MobiDB-lite"/>
    </source>
</evidence>
<dbReference type="Proteomes" id="UP000635071">
    <property type="component" value="Unassembled WGS sequence"/>
</dbReference>
<dbReference type="GO" id="GO:0017001">
    <property type="term" value="P:antibiotic catabolic process"/>
    <property type="evidence" value="ECO:0007669"/>
    <property type="project" value="UniProtKB-ARBA"/>
</dbReference>
<dbReference type="RefSeq" id="WP_188761017.1">
    <property type="nucleotide sequence ID" value="NZ_BMJM01000001.1"/>
</dbReference>
<dbReference type="Gene3D" id="1.10.10.10">
    <property type="entry name" value="Winged helix-like DNA-binding domain superfamily/Winged helix DNA-binding domain"/>
    <property type="match status" value="1"/>
</dbReference>
<dbReference type="InterPro" id="IPR050855">
    <property type="entry name" value="NDM-1-like"/>
</dbReference>
<protein>
    <submittedName>
        <fullName evidence="4">Zinc metallohydrolase glyoxalase II family protein</fullName>
    </submittedName>
</protein>
<name>A0A917E421_9SPHN</name>
<keyword evidence="5" id="KW-1185">Reference proteome</keyword>
<reference evidence="4" key="1">
    <citation type="journal article" date="2014" name="Int. J. Syst. Evol. Microbiol.">
        <title>Complete genome sequence of Corynebacterium casei LMG S-19264T (=DSM 44701T), isolated from a smear-ripened cheese.</title>
        <authorList>
            <consortium name="US DOE Joint Genome Institute (JGI-PGF)"/>
            <person name="Walter F."/>
            <person name="Albersmeier A."/>
            <person name="Kalinowski J."/>
            <person name="Ruckert C."/>
        </authorList>
    </citation>
    <scope>NUCLEOTIDE SEQUENCE</scope>
    <source>
        <strain evidence="4">CGMCC 1.15519</strain>
    </source>
</reference>
<reference evidence="4" key="2">
    <citation type="submission" date="2020-09" db="EMBL/GenBank/DDBJ databases">
        <authorList>
            <person name="Sun Q."/>
            <person name="Zhou Y."/>
        </authorList>
    </citation>
    <scope>NUCLEOTIDE SEQUENCE</scope>
    <source>
        <strain evidence="4">CGMCC 1.15519</strain>
    </source>
</reference>
<dbReference type="SUPFAM" id="SSF56281">
    <property type="entry name" value="Metallo-hydrolase/oxidoreductase"/>
    <property type="match status" value="1"/>
</dbReference>
<accession>A0A917E421</accession>
<evidence type="ECO:0000256" key="1">
    <source>
        <dbReference type="ARBA" id="ARBA00005250"/>
    </source>
</evidence>